<dbReference type="Proteomes" id="UP000265715">
    <property type="component" value="Unassembled WGS sequence"/>
</dbReference>
<gene>
    <name evidence="1" type="ORF">Mterra_01400</name>
</gene>
<evidence type="ECO:0000313" key="2">
    <source>
        <dbReference type="Proteomes" id="UP000265715"/>
    </source>
</evidence>
<sequence length="71" mass="7747">MTGKIGTSSISRDIRVCYGPRCAPRSWRVEREAEGLWLLQESEGSTVYTLAGSSPVCPRCGGELYPLEPEG</sequence>
<dbReference type="EMBL" id="QXDL01000044">
    <property type="protein sequence ID" value="RIH86618.1"/>
    <property type="molecule type" value="Genomic_DNA"/>
</dbReference>
<comment type="caution">
    <text evidence="1">The sequence shown here is derived from an EMBL/GenBank/DDBJ whole genome shotgun (WGS) entry which is preliminary data.</text>
</comment>
<reference evidence="1 2" key="1">
    <citation type="submission" date="2018-08" db="EMBL/GenBank/DDBJ databases">
        <title>Meiothermus terrae DSM 26712 genome sequencing project.</title>
        <authorList>
            <person name="Da Costa M.S."/>
            <person name="Albuquerque L."/>
            <person name="Raposo P."/>
            <person name="Froufe H.J.C."/>
            <person name="Barroso C.S."/>
            <person name="Egas C."/>
        </authorList>
    </citation>
    <scope>NUCLEOTIDE SEQUENCE [LARGE SCALE GENOMIC DNA]</scope>
    <source>
        <strain evidence="1 2">DSM 26712</strain>
    </source>
</reference>
<dbReference type="RefSeq" id="WP_147372587.1">
    <property type="nucleotide sequence ID" value="NZ_QXDL01000044.1"/>
</dbReference>
<proteinExistence type="predicted"/>
<organism evidence="1 2">
    <name type="scientific">Calidithermus terrae</name>
    <dbReference type="NCBI Taxonomy" id="1408545"/>
    <lineage>
        <taxon>Bacteria</taxon>
        <taxon>Thermotogati</taxon>
        <taxon>Deinococcota</taxon>
        <taxon>Deinococci</taxon>
        <taxon>Thermales</taxon>
        <taxon>Thermaceae</taxon>
        <taxon>Calidithermus</taxon>
    </lineage>
</organism>
<evidence type="ECO:0000313" key="1">
    <source>
        <dbReference type="EMBL" id="RIH86618.1"/>
    </source>
</evidence>
<accession>A0A399ERM8</accession>
<name>A0A399ERM8_9DEIN</name>
<keyword evidence="2" id="KW-1185">Reference proteome</keyword>
<dbReference type="AlphaFoldDB" id="A0A399ERM8"/>
<protein>
    <submittedName>
        <fullName evidence="1">Uncharacterized protein</fullName>
    </submittedName>
</protein>